<evidence type="ECO:0000256" key="8">
    <source>
        <dbReference type="ARBA" id="ARBA00033659"/>
    </source>
</evidence>
<evidence type="ECO:0000313" key="12">
    <source>
        <dbReference type="EMBL" id="MCH7412452.1"/>
    </source>
</evidence>
<evidence type="ECO:0000256" key="4">
    <source>
        <dbReference type="ARBA" id="ARBA00022629"/>
    </source>
</evidence>
<evidence type="ECO:0000313" key="13">
    <source>
        <dbReference type="Proteomes" id="UP001165430"/>
    </source>
</evidence>
<evidence type="ECO:0000256" key="5">
    <source>
        <dbReference type="ARBA" id="ARBA00022723"/>
    </source>
</evidence>
<feature type="active site" evidence="9">
    <location>
        <position position="102"/>
    </location>
</feature>
<keyword evidence="7 9" id="KW-0119">Carbohydrate metabolism</keyword>
<comment type="caution">
    <text evidence="12">The sequence shown here is derived from an EMBL/GenBank/DDBJ whole genome shotgun (WGS) entry which is preliminary data.</text>
</comment>
<gene>
    <name evidence="9 12" type="primary">xylA</name>
    <name evidence="12" type="ORF">MM213_03070</name>
</gene>
<dbReference type="GO" id="GO:0009045">
    <property type="term" value="F:xylose isomerase activity"/>
    <property type="evidence" value="ECO:0007669"/>
    <property type="project" value="UniProtKB-EC"/>
</dbReference>
<evidence type="ECO:0000256" key="2">
    <source>
        <dbReference type="ARBA" id="ARBA00011881"/>
    </source>
</evidence>
<evidence type="ECO:0000256" key="6">
    <source>
        <dbReference type="ARBA" id="ARBA00023235"/>
    </source>
</evidence>
<dbReference type="PANTHER" id="PTHR48408:SF1">
    <property type="entry name" value="XYLOSE ISOMERASE"/>
    <property type="match status" value="1"/>
</dbReference>
<dbReference type="InterPro" id="IPR001998">
    <property type="entry name" value="Xylose_isomerase"/>
</dbReference>
<dbReference type="InterPro" id="IPR036237">
    <property type="entry name" value="Xyl_isomerase-like_sf"/>
</dbReference>
<evidence type="ECO:0000256" key="1">
    <source>
        <dbReference type="ARBA" id="ARBA00005765"/>
    </source>
</evidence>
<evidence type="ECO:0000256" key="3">
    <source>
        <dbReference type="ARBA" id="ARBA00011958"/>
    </source>
</evidence>
<dbReference type="PRINTS" id="PR00688">
    <property type="entry name" value="XYLOSISMRASE"/>
</dbReference>
<sequence length="437" mass="49300">MSKTYFPNIDKIQFEGRESSNPFAFKFYDENRVVAGKSMKEHFKFAIAYWHSFCGTGGDPFGPGTITHPWDASEDAVQRAKDKMDAAFEFFVKIGAPYYCFHDVDLIDEGASIEEYEERMRIITDYALEKQKETGVKLLWGTANVFSNPRYMNGASTNPDFDVLAWAGTQVKNAIDATIKLGGENYVFWGGREGYMSLLNTDMKRETSHLAQFLTMARDYARSKGFKGNFLIEPKPMEPTKHQYDYDAATVVGFLRHHGLDKDFKLNLEVNHATLAGHTFQHELQVAVDSGMLGSIDANRGDYQNGWDTDQFAINLQELTESMLVILEGGGIDGGGVNFDAKIRRNSTDMEDLFHAHIGSMDAFARSLIIADEIIQKSDYKSLRKERYASFDAGKGSEFENGKLTLEDLRTHALAVGEPKKTSGKQERYENILNQFI</sequence>
<dbReference type="NCBIfam" id="TIGR02630">
    <property type="entry name" value="xylose_isom_A"/>
    <property type="match status" value="1"/>
</dbReference>
<feature type="active site" evidence="9">
    <location>
        <position position="105"/>
    </location>
</feature>
<evidence type="ECO:0000256" key="9">
    <source>
        <dbReference type="HAMAP-Rule" id="MF_00455"/>
    </source>
</evidence>
<feature type="binding site" evidence="9">
    <location>
        <position position="297"/>
    </location>
    <ligand>
        <name>Mg(2+)</name>
        <dbReference type="ChEBI" id="CHEBI:18420"/>
        <label>1</label>
    </ligand>
</feature>
<evidence type="ECO:0000256" key="11">
    <source>
        <dbReference type="RuleBase" id="RU000610"/>
    </source>
</evidence>
<feature type="binding site" evidence="9">
    <location>
        <position position="269"/>
    </location>
    <ligand>
        <name>Mg(2+)</name>
        <dbReference type="ChEBI" id="CHEBI:18420"/>
        <label>2</label>
    </ligand>
</feature>
<organism evidence="12 13">
    <name type="scientific">Belliella alkalica</name>
    <dbReference type="NCBI Taxonomy" id="1730871"/>
    <lineage>
        <taxon>Bacteria</taxon>
        <taxon>Pseudomonadati</taxon>
        <taxon>Bacteroidota</taxon>
        <taxon>Cytophagia</taxon>
        <taxon>Cytophagales</taxon>
        <taxon>Cyclobacteriaceae</taxon>
        <taxon>Belliella</taxon>
    </lineage>
</organism>
<dbReference type="HAMAP" id="MF_00455">
    <property type="entry name" value="Xylose_isom_A"/>
    <property type="match status" value="1"/>
</dbReference>
<dbReference type="EMBL" id="JAKZGO010000002">
    <property type="protein sequence ID" value="MCH7412452.1"/>
    <property type="molecule type" value="Genomic_DNA"/>
</dbReference>
<comment type="subunit">
    <text evidence="2 9 11">Homotetramer.</text>
</comment>
<keyword evidence="5 9" id="KW-0479">Metal-binding</keyword>
<comment type="cofactor">
    <cofactor evidence="9">
        <name>Mg(2+)</name>
        <dbReference type="ChEBI" id="CHEBI:18420"/>
    </cofactor>
    <text evidence="9">Binds 2 magnesium ions per subunit.</text>
</comment>
<evidence type="ECO:0000256" key="7">
    <source>
        <dbReference type="ARBA" id="ARBA00023277"/>
    </source>
</evidence>
<dbReference type="NCBIfam" id="NF003998">
    <property type="entry name" value="PRK05474.1"/>
    <property type="match status" value="1"/>
</dbReference>
<feature type="binding site" evidence="9">
    <location>
        <position position="340"/>
    </location>
    <ligand>
        <name>Mg(2+)</name>
        <dbReference type="ChEBI" id="CHEBI:18420"/>
        <label>1</label>
    </ligand>
</feature>
<comment type="similarity">
    <text evidence="1 9 10">Belongs to the xylose isomerase family.</text>
</comment>
<evidence type="ECO:0000256" key="10">
    <source>
        <dbReference type="RuleBase" id="RU000609"/>
    </source>
</evidence>
<dbReference type="RefSeq" id="WP_241410034.1">
    <property type="nucleotide sequence ID" value="NZ_JAKZGO010000002.1"/>
</dbReference>
<feature type="binding site" evidence="9">
    <location>
        <position position="308"/>
    </location>
    <ligand>
        <name>Mg(2+)</name>
        <dbReference type="ChEBI" id="CHEBI:18420"/>
        <label>2</label>
    </ligand>
</feature>
<dbReference type="Gene3D" id="3.20.20.150">
    <property type="entry name" value="Divalent-metal-dependent TIM barrel enzymes"/>
    <property type="match status" value="1"/>
</dbReference>
<accession>A0ABS9V7Q4</accession>
<reference evidence="12" key="1">
    <citation type="submission" date="2022-03" db="EMBL/GenBank/DDBJ databases">
        <title>De novo assembled genomes of Belliella spp. (Cyclobacteriaceae) strains.</title>
        <authorList>
            <person name="Szabo A."/>
            <person name="Korponai K."/>
            <person name="Felfoldi T."/>
        </authorList>
    </citation>
    <scope>NUCLEOTIDE SEQUENCE</scope>
    <source>
        <strain evidence="12">DSM 111903</strain>
    </source>
</reference>
<protein>
    <recommendedName>
        <fullName evidence="3 9">Xylose isomerase</fullName>
        <ecNumber evidence="3 9">5.3.1.5</ecNumber>
    </recommendedName>
</protein>
<dbReference type="PROSITE" id="PS51415">
    <property type="entry name" value="XYLOSE_ISOMERASE"/>
    <property type="match status" value="1"/>
</dbReference>
<comment type="subcellular location">
    <subcellularLocation>
        <location evidence="9 11">Cytoplasm</location>
    </subcellularLocation>
</comment>
<dbReference type="PANTHER" id="PTHR48408">
    <property type="match status" value="1"/>
</dbReference>
<keyword evidence="4 9" id="KW-0859">Xylose metabolism</keyword>
<name>A0ABS9V7Q4_9BACT</name>
<keyword evidence="9" id="KW-0963">Cytoplasm</keyword>
<keyword evidence="9" id="KW-0460">Magnesium</keyword>
<dbReference type="Proteomes" id="UP001165430">
    <property type="component" value="Unassembled WGS sequence"/>
</dbReference>
<comment type="catalytic activity">
    <reaction evidence="8 9 10">
        <text>alpha-D-xylose = alpha-D-xylulofuranose</text>
        <dbReference type="Rhea" id="RHEA:22816"/>
        <dbReference type="ChEBI" id="CHEBI:28518"/>
        <dbReference type="ChEBI" id="CHEBI:188998"/>
        <dbReference type="EC" id="5.3.1.5"/>
    </reaction>
</comment>
<feature type="binding site" evidence="9">
    <location>
        <position position="272"/>
    </location>
    <ligand>
        <name>Mg(2+)</name>
        <dbReference type="ChEBI" id="CHEBI:18420"/>
        <label>2</label>
    </ligand>
</feature>
<dbReference type="SUPFAM" id="SSF51658">
    <property type="entry name" value="Xylose isomerase-like"/>
    <property type="match status" value="1"/>
</dbReference>
<dbReference type="EC" id="5.3.1.5" evidence="3 9"/>
<feature type="binding site" evidence="9">
    <location>
        <position position="233"/>
    </location>
    <ligand>
        <name>Mg(2+)</name>
        <dbReference type="ChEBI" id="CHEBI:18420"/>
        <label>1</label>
    </ligand>
</feature>
<keyword evidence="6 9" id="KW-0413">Isomerase</keyword>
<dbReference type="InterPro" id="IPR013452">
    <property type="entry name" value="Xylose_isom_bac"/>
</dbReference>
<feature type="binding site" evidence="9">
    <location>
        <position position="269"/>
    </location>
    <ligand>
        <name>Mg(2+)</name>
        <dbReference type="ChEBI" id="CHEBI:18420"/>
        <label>1</label>
    </ligand>
</feature>
<keyword evidence="13" id="KW-1185">Reference proteome</keyword>
<feature type="binding site" evidence="9">
    <location>
        <position position="310"/>
    </location>
    <ligand>
        <name>Mg(2+)</name>
        <dbReference type="ChEBI" id="CHEBI:18420"/>
        <label>2</label>
    </ligand>
</feature>
<proteinExistence type="inferred from homology"/>